<dbReference type="EMBL" id="SRZC01000007">
    <property type="protein sequence ID" value="TGX82862.1"/>
    <property type="molecule type" value="Genomic_DNA"/>
</dbReference>
<accession>A0AC61QSH1</accession>
<sequence length="97" mass="10761">MKSIFITYDQAHHEGVAEALKSSLCRGYTLFPTVGGCGTKTGEPHLGSHAWPAMNEAVITICDDDRVEHLLARLRKLDVDNPLLGLRAFVWNIEQTL</sequence>
<reference evidence="1" key="1">
    <citation type="submission" date="2019-04" db="EMBL/GenBank/DDBJ databases">
        <title>Microbes associate with the intestines of laboratory mice.</title>
        <authorList>
            <person name="Navarre W."/>
            <person name="Wong E."/>
            <person name="Huang K."/>
            <person name="Tropini C."/>
            <person name="Ng K."/>
            <person name="Yu B."/>
        </authorList>
    </citation>
    <scope>NUCLEOTIDE SEQUENCE</scope>
    <source>
        <strain evidence="1">NM73_A23</strain>
    </source>
</reference>
<protein>
    <submittedName>
        <fullName evidence="1">Uncharacterized protein</fullName>
    </submittedName>
</protein>
<keyword evidence="2" id="KW-1185">Reference proteome</keyword>
<evidence type="ECO:0000313" key="2">
    <source>
        <dbReference type="Proteomes" id="UP000308886"/>
    </source>
</evidence>
<evidence type="ECO:0000313" key="1">
    <source>
        <dbReference type="EMBL" id="TGX82862.1"/>
    </source>
</evidence>
<name>A0AC61QSH1_9BACT</name>
<dbReference type="Proteomes" id="UP000308886">
    <property type="component" value="Unassembled WGS sequence"/>
</dbReference>
<comment type="caution">
    <text evidence="1">The sequence shown here is derived from an EMBL/GenBank/DDBJ whole genome shotgun (WGS) entry which is preliminary data.</text>
</comment>
<proteinExistence type="predicted"/>
<organism evidence="1 2">
    <name type="scientific">Palleniella muris</name>
    <dbReference type="NCBI Taxonomy" id="3038145"/>
    <lineage>
        <taxon>Bacteria</taxon>
        <taxon>Pseudomonadati</taxon>
        <taxon>Bacteroidota</taxon>
        <taxon>Bacteroidia</taxon>
        <taxon>Bacteroidales</taxon>
        <taxon>Prevotellaceae</taxon>
        <taxon>Palleniella</taxon>
    </lineage>
</organism>
<gene>
    <name evidence="1" type="ORF">E5358_05895</name>
</gene>